<sequence>MKQSIPASTPTQSEESSPTLNNVQDELNWDVGEIVTTIYSLDLKEYEEARIDVIPFYSRGEIKHLTEETVNSFLEGHHPWLGHAETFVATQVSNLVPPEYKKDDDIKKEFIKLKNMSESGASAIIMLGDNYYYEVTLESSESTGGIFFITNIVLHITLEAK</sequence>
<dbReference type="EMBL" id="BMFT01000001">
    <property type="protein sequence ID" value="GGH16128.1"/>
    <property type="molecule type" value="Genomic_DNA"/>
</dbReference>
<accession>A0ABQ1Y998</accession>
<evidence type="ECO:0000313" key="2">
    <source>
        <dbReference type="EMBL" id="GGH16128.1"/>
    </source>
</evidence>
<evidence type="ECO:0000313" key="3">
    <source>
        <dbReference type="Proteomes" id="UP000659344"/>
    </source>
</evidence>
<dbReference type="RefSeq" id="WP_188536545.1">
    <property type="nucleotide sequence ID" value="NZ_BMFT01000001.1"/>
</dbReference>
<protein>
    <submittedName>
        <fullName evidence="2">Uncharacterized protein</fullName>
    </submittedName>
</protein>
<keyword evidence="3" id="KW-1185">Reference proteome</keyword>
<evidence type="ECO:0000256" key="1">
    <source>
        <dbReference type="SAM" id="MobiDB-lite"/>
    </source>
</evidence>
<gene>
    <name evidence="2" type="ORF">GCM10008013_10720</name>
</gene>
<feature type="compositionally biased region" description="Low complexity" evidence="1">
    <location>
        <begin position="8"/>
        <end position="19"/>
    </location>
</feature>
<proteinExistence type="predicted"/>
<reference evidence="3" key="1">
    <citation type="journal article" date="2019" name="Int. J. Syst. Evol. Microbiol.">
        <title>The Global Catalogue of Microorganisms (GCM) 10K type strain sequencing project: providing services to taxonomists for standard genome sequencing and annotation.</title>
        <authorList>
            <consortium name="The Broad Institute Genomics Platform"/>
            <consortium name="The Broad Institute Genome Sequencing Center for Infectious Disease"/>
            <person name="Wu L."/>
            <person name="Ma J."/>
        </authorList>
    </citation>
    <scope>NUCLEOTIDE SEQUENCE [LARGE SCALE GENOMIC DNA]</scope>
    <source>
        <strain evidence="3">CGMCC 1.12769</strain>
    </source>
</reference>
<organism evidence="2 3">
    <name type="scientific">Paenibacillus segetis</name>
    <dbReference type="NCBI Taxonomy" id="1325360"/>
    <lineage>
        <taxon>Bacteria</taxon>
        <taxon>Bacillati</taxon>
        <taxon>Bacillota</taxon>
        <taxon>Bacilli</taxon>
        <taxon>Bacillales</taxon>
        <taxon>Paenibacillaceae</taxon>
        <taxon>Paenibacillus</taxon>
    </lineage>
</organism>
<comment type="caution">
    <text evidence="2">The sequence shown here is derived from an EMBL/GenBank/DDBJ whole genome shotgun (WGS) entry which is preliminary data.</text>
</comment>
<dbReference type="Proteomes" id="UP000659344">
    <property type="component" value="Unassembled WGS sequence"/>
</dbReference>
<feature type="region of interest" description="Disordered" evidence="1">
    <location>
        <begin position="1"/>
        <end position="22"/>
    </location>
</feature>
<name>A0ABQ1Y998_9BACL</name>